<sequence>MKNINEDHFCSDGCTGSGEARVQQRKRRIQRRVQQKQKDQEDEVFGRILSAKKMKTVEGLKTAGYKVSTAGEKVNAVSTRPAYNLLKGTCKSYVELDYTMEECYRALSEQLDWNNPEGHRCPYDLTKPLLVQISSQGRKIVLADFFFNNKLEYLRGGSNDKKYTTFTTNSKSERMDISDMRRMSLSVVEKKTVVPTIPKVDVVRPKQQEKPVRKTVRYAEMYRSQKPRGNQRNWNNQKSQQLGSDFVMNNKACFVCGSFDHLKKDYGKRIIKPVWKNTRRVNDHYSTRMTHSNPRRNMIPQAVLMRSGIKAVNTAKPKDAHNAVKRNRMNNWEDMKNINEDHFCSDGCTGSGEARVQQRKRRIQRRVQQKQKDQEDEVFGRILSAKKMKEINPRN</sequence>
<dbReference type="Proteomes" id="UP001151760">
    <property type="component" value="Unassembled WGS sequence"/>
</dbReference>
<accession>A0ABQ5HTT9</accession>
<protein>
    <submittedName>
        <fullName evidence="1">Uncharacterized protein</fullName>
    </submittedName>
</protein>
<comment type="caution">
    <text evidence="1">The sequence shown here is derived from an EMBL/GenBank/DDBJ whole genome shotgun (WGS) entry which is preliminary data.</text>
</comment>
<organism evidence="1 2">
    <name type="scientific">Tanacetum coccineum</name>
    <dbReference type="NCBI Taxonomy" id="301880"/>
    <lineage>
        <taxon>Eukaryota</taxon>
        <taxon>Viridiplantae</taxon>
        <taxon>Streptophyta</taxon>
        <taxon>Embryophyta</taxon>
        <taxon>Tracheophyta</taxon>
        <taxon>Spermatophyta</taxon>
        <taxon>Magnoliopsida</taxon>
        <taxon>eudicotyledons</taxon>
        <taxon>Gunneridae</taxon>
        <taxon>Pentapetalae</taxon>
        <taxon>asterids</taxon>
        <taxon>campanulids</taxon>
        <taxon>Asterales</taxon>
        <taxon>Asteraceae</taxon>
        <taxon>Asteroideae</taxon>
        <taxon>Anthemideae</taxon>
        <taxon>Anthemidinae</taxon>
        <taxon>Tanacetum</taxon>
    </lineage>
</organism>
<evidence type="ECO:0000313" key="2">
    <source>
        <dbReference type="Proteomes" id="UP001151760"/>
    </source>
</evidence>
<evidence type="ECO:0000313" key="1">
    <source>
        <dbReference type="EMBL" id="GJT91296.1"/>
    </source>
</evidence>
<keyword evidence="2" id="KW-1185">Reference proteome</keyword>
<reference evidence="1" key="2">
    <citation type="submission" date="2022-01" db="EMBL/GenBank/DDBJ databases">
        <authorList>
            <person name="Yamashiro T."/>
            <person name="Shiraishi A."/>
            <person name="Satake H."/>
            <person name="Nakayama K."/>
        </authorList>
    </citation>
    <scope>NUCLEOTIDE SEQUENCE</scope>
</reference>
<reference evidence="1" key="1">
    <citation type="journal article" date="2022" name="Int. J. Mol. Sci.">
        <title>Draft Genome of Tanacetum Coccineum: Genomic Comparison of Closely Related Tanacetum-Family Plants.</title>
        <authorList>
            <person name="Yamashiro T."/>
            <person name="Shiraishi A."/>
            <person name="Nakayama K."/>
            <person name="Satake H."/>
        </authorList>
    </citation>
    <scope>NUCLEOTIDE SEQUENCE</scope>
</reference>
<proteinExistence type="predicted"/>
<dbReference type="EMBL" id="BQNB010020005">
    <property type="protein sequence ID" value="GJT91296.1"/>
    <property type="molecule type" value="Genomic_DNA"/>
</dbReference>
<name>A0ABQ5HTT9_9ASTR</name>
<gene>
    <name evidence="1" type="ORF">Tco_1080141</name>
</gene>